<dbReference type="PROSITE" id="PS52016">
    <property type="entry name" value="TONB_DEPENDENT_REC_3"/>
    <property type="match status" value="1"/>
</dbReference>
<dbReference type="InterPro" id="IPR036942">
    <property type="entry name" value="Beta-barrel_TonB_sf"/>
</dbReference>
<dbReference type="InterPro" id="IPR037066">
    <property type="entry name" value="Plug_dom_sf"/>
</dbReference>
<keyword evidence="5 12" id="KW-0732">Signal</keyword>
<evidence type="ECO:0000256" key="4">
    <source>
        <dbReference type="ARBA" id="ARBA00022692"/>
    </source>
</evidence>
<keyword evidence="9 10" id="KW-0998">Cell outer membrane</keyword>
<comment type="similarity">
    <text evidence="10 11">Belongs to the TonB-dependent receptor family.</text>
</comment>
<dbReference type="Proteomes" id="UP000249645">
    <property type="component" value="Unassembled WGS sequence"/>
</dbReference>
<dbReference type="PANTHER" id="PTHR30069:SF29">
    <property type="entry name" value="HEMOGLOBIN AND HEMOGLOBIN-HAPTOGLOBIN-BINDING PROTEIN 1-RELATED"/>
    <property type="match status" value="1"/>
</dbReference>
<keyword evidence="4 10" id="KW-0812">Transmembrane</keyword>
<keyword evidence="8 15" id="KW-0675">Receptor</keyword>
<evidence type="ECO:0000256" key="12">
    <source>
        <dbReference type="SAM" id="SignalP"/>
    </source>
</evidence>
<dbReference type="InterPro" id="IPR012910">
    <property type="entry name" value="Plug_dom"/>
</dbReference>
<evidence type="ECO:0000313" key="15">
    <source>
        <dbReference type="EMBL" id="PZP52041.1"/>
    </source>
</evidence>
<dbReference type="InterPro" id="IPR039426">
    <property type="entry name" value="TonB-dep_rcpt-like"/>
</dbReference>
<dbReference type="Gene3D" id="2.170.130.10">
    <property type="entry name" value="TonB-dependent receptor, plug domain"/>
    <property type="match status" value="1"/>
</dbReference>
<evidence type="ECO:0000256" key="5">
    <source>
        <dbReference type="ARBA" id="ARBA00022729"/>
    </source>
</evidence>
<comment type="caution">
    <text evidence="15">The sequence shown here is derived from an EMBL/GenBank/DDBJ whole genome shotgun (WGS) entry which is preliminary data.</text>
</comment>
<gene>
    <name evidence="15" type="ORF">DI598_01700</name>
</gene>
<evidence type="ECO:0000256" key="2">
    <source>
        <dbReference type="ARBA" id="ARBA00022448"/>
    </source>
</evidence>
<evidence type="ECO:0000256" key="8">
    <source>
        <dbReference type="ARBA" id="ARBA00023170"/>
    </source>
</evidence>
<feature type="chain" id="PRO_5016019387" evidence="12">
    <location>
        <begin position="20"/>
        <end position="619"/>
    </location>
</feature>
<proteinExistence type="inferred from homology"/>
<evidence type="ECO:0000256" key="7">
    <source>
        <dbReference type="ARBA" id="ARBA00023136"/>
    </source>
</evidence>
<keyword evidence="6 11" id="KW-0798">TonB box</keyword>
<dbReference type="AlphaFoldDB" id="A0A2W5F7L2"/>
<dbReference type="Gene3D" id="2.40.170.20">
    <property type="entry name" value="TonB-dependent receptor, beta-barrel domain"/>
    <property type="match status" value="1"/>
</dbReference>
<feature type="domain" description="TonB-dependent receptor plug" evidence="14">
    <location>
        <begin position="40"/>
        <end position="147"/>
    </location>
</feature>
<evidence type="ECO:0000256" key="6">
    <source>
        <dbReference type="ARBA" id="ARBA00023077"/>
    </source>
</evidence>
<evidence type="ECO:0000259" key="13">
    <source>
        <dbReference type="Pfam" id="PF00593"/>
    </source>
</evidence>
<comment type="subcellular location">
    <subcellularLocation>
        <location evidence="1 10">Cell outer membrane</location>
        <topology evidence="1 10">Multi-pass membrane protein</topology>
    </subcellularLocation>
</comment>
<evidence type="ECO:0000256" key="11">
    <source>
        <dbReference type="RuleBase" id="RU003357"/>
    </source>
</evidence>
<dbReference type="InterPro" id="IPR000531">
    <property type="entry name" value="Beta-barrel_TonB"/>
</dbReference>
<evidence type="ECO:0000256" key="1">
    <source>
        <dbReference type="ARBA" id="ARBA00004571"/>
    </source>
</evidence>
<keyword evidence="2 10" id="KW-0813">Transport</keyword>
<dbReference type="EMBL" id="QFOI01000014">
    <property type="protein sequence ID" value="PZP52041.1"/>
    <property type="molecule type" value="Genomic_DNA"/>
</dbReference>
<dbReference type="GO" id="GO:0044718">
    <property type="term" value="P:siderophore transmembrane transport"/>
    <property type="evidence" value="ECO:0007669"/>
    <property type="project" value="TreeGrafter"/>
</dbReference>
<reference evidence="15 16" key="1">
    <citation type="submission" date="2017-11" db="EMBL/GenBank/DDBJ databases">
        <title>Infants hospitalized years apart are colonized by the same room-sourced microbial strains.</title>
        <authorList>
            <person name="Brooks B."/>
            <person name="Olm M.R."/>
            <person name="Firek B.A."/>
            <person name="Baker R."/>
            <person name="Thomas B.C."/>
            <person name="Morowitz M.J."/>
            <person name="Banfield J.F."/>
        </authorList>
    </citation>
    <scope>NUCLEOTIDE SEQUENCE [LARGE SCALE GENOMIC DNA]</scope>
    <source>
        <strain evidence="15">S2_009_000_R2_76</strain>
    </source>
</reference>
<evidence type="ECO:0000259" key="14">
    <source>
        <dbReference type="Pfam" id="PF07715"/>
    </source>
</evidence>
<feature type="domain" description="TonB-dependent receptor-like beta-barrel" evidence="13">
    <location>
        <begin position="209"/>
        <end position="592"/>
    </location>
</feature>
<organism evidence="15 16">
    <name type="scientific">Pseudopedobacter saltans</name>
    <dbReference type="NCBI Taxonomy" id="151895"/>
    <lineage>
        <taxon>Bacteria</taxon>
        <taxon>Pseudomonadati</taxon>
        <taxon>Bacteroidota</taxon>
        <taxon>Sphingobacteriia</taxon>
        <taxon>Sphingobacteriales</taxon>
        <taxon>Sphingobacteriaceae</taxon>
        <taxon>Pseudopedobacter</taxon>
    </lineage>
</organism>
<dbReference type="Pfam" id="PF07715">
    <property type="entry name" value="Plug"/>
    <property type="match status" value="1"/>
</dbReference>
<dbReference type="SUPFAM" id="SSF56935">
    <property type="entry name" value="Porins"/>
    <property type="match status" value="1"/>
</dbReference>
<evidence type="ECO:0000313" key="16">
    <source>
        <dbReference type="Proteomes" id="UP000249645"/>
    </source>
</evidence>
<dbReference type="GO" id="GO:0009279">
    <property type="term" value="C:cell outer membrane"/>
    <property type="evidence" value="ECO:0007669"/>
    <property type="project" value="UniProtKB-SubCell"/>
</dbReference>
<sequence length="619" mass="69597">MKKIVLATIAIMTSLAASAQMDGSTLDEVIVKENRIRVTQKEQNRNIRILTKEQIDALPIRSVTDILSYVAGIDLRQRGPGGVQADVSIDGGTFDQSLVLINGIKMTDPQTGHNMMNLPITLDVIDHVEILRGSAARIYGINALTGAINFVTKTPQKDGIIATGYAGSNFDKSASSDNKYNNWGARLTLAKVTAKTNQLFSGSHDLGNGYRYNTAYNNSKLFYQGKFFTKDKDYFDVLGGYTYNKYGANGFYAAPGDKNSGERVETGMASIGYHTNINPNWLMTPRLSYHFTEDDYRYIVNPLTARNLHKTHIFNLEWNNTIHTKNGDIGFGIEGRNEHIISSNLGNHNRYNYGLSGEYRFANLDKITLTAGAYLNYNTEYGWQLFPGIDAGYNFTKDLKWFANIGTGQRLPTYTDLYYKGPSNIGNSNLTPENARYVESGLKYNYKNLNATASYFYRRINHFIDWTKETITDPWQPNNFQRINTQGITFALDYKIKGTSNDLFSNTLLSVSYTYLNPKIKLDTSKAISLYAISSLRNQLVMAASSDIFQKLNISVTGRYLQRINYKDYFILDAKLSYRFLEKLHAYIDATNIGNITYIEAAAAPLPGKWFTAGLQLAL</sequence>
<keyword evidence="3 10" id="KW-1134">Transmembrane beta strand</keyword>
<accession>A0A2W5F7L2</accession>
<feature type="signal peptide" evidence="12">
    <location>
        <begin position="1"/>
        <end position="19"/>
    </location>
</feature>
<name>A0A2W5F7L2_9SPHI</name>
<dbReference type="PANTHER" id="PTHR30069">
    <property type="entry name" value="TONB-DEPENDENT OUTER MEMBRANE RECEPTOR"/>
    <property type="match status" value="1"/>
</dbReference>
<evidence type="ECO:0000256" key="9">
    <source>
        <dbReference type="ARBA" id="ARBA00023237"/>
    </source>
</evidence>
<dbReference type="GO" id="GO:0015344">
    <property type="term" value="F:siderophore uptake transmembrane transporter activity"/>
    <property type="evidence" value="ECO:0007669"/>
    <property type="project" value="TreeGrafter"/>
</dbReference>
<protein>
    <submittedName>
        <fullName evidence="15">TonB-dependent receptor</fullName>
    </submittedName>
</protein>
<evidence type="ECO:0000256" key="10">
    <source>
        <dbReference type="PROSITE-ProRule" id="PRU01360"/>
    </source>
</evidence>
<keyword evidence="7 10" id="KW-0472">Membrane</keyword>
<dbReference type="Pfam" id="PF00593">
    <property type="entry name" value="TonB_dep_Rec_b-barrel"/>
    <property type="match status" value="1"/>
</dbReference>
<evidence type="ECO:0000256" key="3">
    <source>
        <dbReference type="ARBA" id="ARBA00022452"/>
    </source>
</evidence>